<evidence type="ECO:0000313" key="4">
    <source>
        <dbReference type="Proteomes" id="UP000450676"/>
    </source>
</evidence>
<organism evidence="3 4">
    <name type="scientific">Pseudoduganella aquatica</name>
    <dbReference type="NCBI Taxonomy" id="2660641"/>
    <lineage>
        <taxon>Bacteria</taxon>
        <taxon>Pseudomonadati</taxon>
        <taxon>Pseudomonadota</taxon>
        <taxon>Betaproteobacteria</taxon>
        <taxon>Burkholderiales</taxon>
        <taxon>Oxalobacteraceae</taxon>
        <taxon>Telluria group</taxon>
        <taxon>Pseudoduganella</taxon>
    </lineage>
</organism>
<protein>
    <recommendedName>
        <fullName evidence="5">Tetratricopeptide repeat protein</fullName>
    </recommendedName>
</protein>
<dbReference type="Proteomes" id="UP000450676">
    <property type="component" value="Unassembled WGS sequence"/>
</dbReference>
<dbReference type="SMART" id="SM00028">
    <property type="entry name" value="TPR"/>
    <property type="match status" value="3"/>
</dbReference>
<feature type="chain" id="PRO_5030581211" description="Tetratricopeptide repeat protein" evidence="2">
    <location>
        <begin position="26"/>
        <end position="428"/>
    </location>
</feature>
<comment type="caution">
    <text evidence="3">The sequence shown here is derived from an EMBL/GenBank/DDBJ whole genome shotgun (WGS) entry which is preliminary data.</text>
</comment>
<feature type="region of interest" description="Disordered" evidence="1">
    <location>
        <begin position="407"/>
        <end position="428"/>
    </location>
</feature>
<dbReference type="SUPFAM" id="SSF48452">
    <property type="entry name" value="TPR-like"/>
    <property type="match status" value="1"/>
</dbReference>
<dbReference type="InterPro" id="IPR019734">
    <property type="entry name" value="TPR_rpt"/>
</dbReference>
<evidence type="ECO:0008006" key="5">
    <source>
        <dbReference type="Google" id="ProtNLM"/>
    </source>
</evidence>
<dbReference type="EMBL" id="WWCU01000003">
    <property type="protein sequence ID" value="MYN06543.1"/>
    <property type="molecule type" value="Genomic_DNA"/>
</dbReference>
<gene>
    <name evidence="3" type="ORF">GTP77_04250</name>
</gene>
<sequence length="428" mass="46118">MTSIPLFLGAALAATLSLQAPPARATPHLPSAGTEVIEALPRRSDPQQLELRRLRLQLMAAPRNAELAAALAQRYIGIGRSESDPRYFGYAQAALAPWWKEAAPPAAIRLLRATLLQNIHQFPAAMADLDGVTAAEPSNAQAWLTRATVQTVLGQYSAATASCARLSTLADQLSSITCLTNVSGLTGRLLKSDMLLATTLQRSTNAEPGMQAWSLTQLAEMAARRGDAPLAETRYQAALKLAPRDSYLLGAYADFLLDRQRAADAAALTKEHRRIDGLLLRHALALKQQQAQRQRQGQRPSSELQEQLAADTHELQARFDAAALRGDSVHQREQARYELHLSGNAKAALALAQRNWAVQKEPADLRILLEAALQAGDRAAAAPALAWMAQTALEDAAIQPLAAQLRPAAATTPASRPDVPRLAARMQP</sequence>
<dbReference type="InterPro" id="IPR011990">
    <property type="entry name" value="TPR-like_helical_dom_sf"/>
</dbReference>
<dbReference type="RefSeq" id="WP_161070931.1">
    <property type="nucleotide sequence ID" value="NZ_WWCU01000003.1"/>
</dbReference>
<dbReference type="Gene3D" id="1.25.40.10">
    <property type="entry name" value="Tetratricopeptide repeat domain"/>
    <property type="match status" value="1"/>
</dbReference>
<feature type="signal peptide" evidence="2">
    <location>
        <begin position="1"/>
        <end position="25"/>
    </location>
</feature>
<dbReference type="AlphaFoldDB" id="A0A7X4H8A5"/>
<keyword evidence="4" id="KW-1185">Reference proteome</keyword>
<accession>A0A7X4H8A5</accession>
<name>A0A7X4H8A5_9BURK</name>
<keyword evidence="2" id="KW-0732">Signal</keyword>
<evidence type="ECO:0000313" key="3">
    <source>
        <dbReference type="EMBL" id="MYN06543.1"/>
    </source>
</evidence>
<evidence type="ECO:0000256" key="2">
    <source>
        <dbReference type="SAM" id="SignalP"/>
    </source>
</evidence>
<proteinExistence type="predicted"/>
<evidence type="ECO:0000256" key="1">
    <source>
        <dbReference type="SAM" id="MobiDB-lite"/>
    </source>
</evidence>
<reference evidence="3 4" key="1">
    <citation type="submission" date="2019-12" db="EMBL/GenBank/DDBJ databases">
        <title>Novel species isolated from a subtropical stream in China.</title>
        <authorList>
            <person name="Lu H."/>
        </authorList>
    </citation>
    <scope>NUCLEOTIDE SEQUENCE [LARGE SCALE GENOMIC DNA]</scope>
    <source>
        <strain evidence="3 4">FT127W</strain>
    </source>
</reference>